<evidence type="ECO:0000313" key="3">
    <source>
        <dbReference type="Proteomes" id="UP000521872"/>
    </source>
</evidence>
<dbReference type="Proteomes" id="UP000521872">
    <property type="component" value="Unassembled WGS sequence"/>
</dbReference>
<comment type="caution">
    <text evidence="2">The sequence shown here is derived from an EMBL/GenBank/DDBJ whole genome shotgun (WGS) entry which is preliminary data.</text>
</comment>
<keyword evidence="1" id="KW-0472">Membrane</keyword>
<protein>
    <submittedName>
        <fullName evidence="2">Uncharacterized protein</fullName>
    </submittedName>
</protein>
<keyword evidence="1" id="KW-0812">Transmembrane</keyword>
<keyword evidence="3" id="KW-1185">Reference proteome</keyword>
<evidence type="ECO:0000313" key="2">
    <source>
        <dbReference type="EMBL" id="KAF4617990.1"/>
    </source>
</evidence>
<keyword evidence="1" id="KW-1133">Transmembrane helix</keyword>
<name>A0A8H4QUY9_9AGAR</name>
<gene>
    <name evidence="2" type="ORF">D9613_012965</name>
</gene>
<feature type="transmembrane region" description="Helical" evidence="1">
    <location>
        <begin position="224"/>
        <end position="250"/>
    </location>
</feature>
<organism evidence="2 3">
    <name type="scientific">Agrocybe pediades</name>
    <dbReference type="NCBI Taxonomy" id="84607"/>
    <lineage>
        <taxon>Eukaryota</taxon>
        <taxon>Fungi</taxon>
        <taxon>Dikarya</taxon>
        <taxon>Basidiomycota</taxon>
        <taxon>Agaricomycotina</taxon>
        <taxon>Agaricomycetes</taxon>
        <taxon>Agaricomycetidae</taxon>
        <taxon>Agaricales</taxon>
        <taxon>Agaricineae</taxon>
        <taxon>Strophariaceae</taxon>
        <taxon>Agrocybe</taxon>
    </lineage>
</organism>
<evidence type="ECO:0000256" key="1">
    <source>
        <dbReference type="SAM" id="Phobius"/>
    </source>
</evidence>
<sequence>MSTCAYPPCQTLVTQLNIVRCNACYLEAYCSYTCAGRDEDRHLEASECDEDKLEETRGFDYDFWVDEWQKDDMQSKLRRYVNKKHLKKSSPLFNEQTAAYLKRARGKHFFVVTLARRKEDYDSDEPEFYGSPLTFMSIKDYPVSSLSDNARQCLQDYFCQQTQGAPPQEAFPLIYRIIAVSEGRVMTLTYYRFFTWNDIHGEEGEVDIPLPPPIKTPPIRTCQLLLTLIYTIAYLILYFGALILGGWVIIGVM</sequence>
<proteinExistence type="predicted"/>
<dbReference type="EMBL" id="JAACJL010000021">
    <property type="protein sequence ID" value="KAF4617990.1"/>
    <property type="molecule type" value="Genomic_DNA"/>
</dbReference>
<dbReference type="AlphaFoldDB" id="A0A8H4QUY9"/>
<accession>A0A8H4QUY9</accession>
<reference evidence="2 3" key="1">
    <citation type="submission" date="2019-12" db="EMBL/GenBank/DDBJ databases">
        <authorList>
            <person name="Floudas D."/>
            <person name="Bentzer J."/>
            <person name="Ahren D."/>
            <person name="Johansson T."/>
            <person name="Persson P."/>
            <person name="Tunlid A."/>
        </authorList>
    </citation>
    <scope>NUCLEOTIDE SEQUENCE [LARGE SCALE GENOMIC DNA]</scope>
    <source>
        <strain evidence="2 3">CBS 102.39</strain>
    </source>
</reference>